<dbReference type="Proteomes" id="UP000033881">
    <property type="component" value="Unassembled WGS sequence"/>
</dbReference>
<name>A0A0G0MKP1_9BACT</name>
<reference evidence="1 2" key="1">
    <citation type="journal article" date="2015" name="Nature">
        <title>rRNA introns, odd ribosomes, and small enigmatic genomes across a large radiation of phyla.</title>
        <authorList>
            <person name="Brown C.T."/>
            <person name="Hug L.A."/>
            <person name="Thomas B.C."/>
            <person name="Sharon I."/>
            <person name="Castelle C.J."/>
            <person name="Singh A."/>
            <person name="Wilkins M.J."/>
            <person name="Williams K.H."/>
            <person name="Banfield J.F."/>
        </authorList>
    </citation>
    <scope>NUCLEOTIDE SEQUENCE [LARGE SCALE GENOMIC DNA]</scope>
</reference>
<dbReference type="SUPFAM" id="SSF53474">
    <property type="entry name" value="alpha/beta-Hydrolases"/>
    <property type="match status" value="1"/>
</dbReference>
<dbReference type="Gene3D" id="3.40.50.1820">
    <property type="entry name" value="alpha/beta hydrolase"/>
    <property type="match status" value="1"/>
</dbReference>
<comment type="caution">
    <text evidence="1">The sequence shown here is derived from an EMBL/GenBank/DDBJ whole genome shotgun (WGS) entry which is preliminary data.</text>
</comment>
<proteinExistence type="predicted"/>
<dbReference type="EMBL" id="LBWB01000008">
    <property type="protein sequence ID" value="KKR00966.1"/>
    <property type="molecule type" value="Genomic_DNA"/>
</dbReference>
<sequence>MGPQEYFIRLEAKRQLTVTYIALGYNTGMLEEGNSNQEPNLAVRVERKNAEKTNKLWRKTIKEGMFRDDEPGEIDLKPFTEFYKKSEEGSKFIPHPTSWIQVIEHKGKKYVAKARLLRSGRTSSGIRQYDPNKPNFYWHHFAGVTNQRRQSELLRVLMPELENFNVIVITAHGHTKDYEGLEGNAMSRTFAKMENLQGTLAASIMLVDNMEESTDKQGTFLGASMGGIVGLWHSVVGKNELRRKVVIAAHTQADEIFTSEPFSGMIQDPAKINELREQYRRAFELGEIPEVVKRRNENTTIYLGTEDSIVNVDIARKTCKLLGIENINELPFDHNTMSLGLPQIYRDIKDELKKE</sequence>
<dbReference type="InterPro" id="IPR029058">
    <property type="entry name" value="AB_hydrolase_fold"/>
</dbReference>
<dbReference type="AlphaFoldDB" id="A0A0G0MKP1"/>
<organism evidence="1 2">
    <name type="scientific">Candidatus Woesebacteria bacterium GW2011_GWB1_39_12</name>
    <dbReference type="NCBI Taxonomy" id="1618574"/>
    <lineage>
        <taxon>Bacteria</taxon>
        <taxon>Candidatus Woeseibacteriota</taxon>
    </lineage>
</organism>
<protein>
    <submittedName>
        <fullName evidence="1">Uncharacterized protein</fullName>
    </submittedName>
</protein>
<gene>
    <name evidence="1" type="ORF">UT24_C0008G0094</name>
</gene>
<evidence type="ECO:0000313" key="2">
    <source>
        <dbReference type="Proteomes" id="UP000033881"/>
    </source>
</evidence>
<evidence type="ECO:0000313" key="1">
    <source>
        <dbReference type="EMBL" id="KKR00966.1"/>
    </source>
</evidence>
<accession>A0A0G0MKP1</accession>